<gene>
    <name evidence="2" type="ORF">MNBD_BACTEROID05-1067</name>
</gene>
<name>A0A3B0TFQ6_9ZZZZ</name>
<feature type="non-terminal residue" evidence="2">
    <location>
        <position position="118"/>
    </location>
</feature>
<evidence type="ECO:0000256" key="1">
    <source>
        <dbReference type="ARBA" id="ARBA00005369"/>
    </source>
</evidence>
<organism evidence="2">
    <name type="scientific">hydrothermal vent metagenome</name>
    <dbReference type="NCBI Taxonomy" id="652676"/>
    <lineage>
        <taxon>unclassified sequences</taxon>
        <taxon>metagenomes</taxon>
        <taxon>ecological metagenomes</taxon>
    </lineage>
</organism>
<dbReference type="InterPro" id="IPR000682">
    <property type="entry name" value="PCMT"/>
</dbReference>
<proteinExistence type="inferred from homology"/>
<evidence type="ECO:0000313" key="2">
    <source>
        <dbReference type="EMBL" id="VAW16758.1"/>
    </source>
</evidence>
<dbReference type="Gene3D" id="3.40.50.150">
    <property type="entry name" value="Vaccinia Virus protein VP39"/>
    <property type="match status" value="1"/>
</dbReference>
<protein>
    <submittedName>
        <fullName evidence="2">Protein-L-isoaspartate O-methyltransferase</fullName>
        <ecNumber evidence="2">2.1.1.77</ecNumber>
    </submittedName>
</protein>
<dbReference type="InterPro" id="IPR029063">
    <property type="entry name" value="SAM-dependent_MTases_sf"/>
</dbReference>
<dbReference type="Pfam" id="PF01135">
    <property type="entry name" value="PCMT"/>
    <property type="match status" value="1"/>
</dbReference>
<sequence>MNFNTARQNMLLNQVRTWDFVSPENIKLMQKLQREEFVPVEHRKLAFSDFEIPLDHQEFMMKPILEGRILQALELTGTEKVLEIGTGSGYFTALLALSSQKVTSIDIYQDFIDSAIEK</sequence>
<keyword evidence="2" id="KW-0808">Transferase</keyword>
<comment type="similarity">
    <text evidence="1">Belongs to the methyltransferase superfamily. L-isoaspartyl/D-aspartyl protein methyltransferase family.</text>
</comment>
<dbReference type="SUPFAM" id="SSF53335">
    <property type="entry name" value="S-adenosyl-L-methionine-dependent methyltransferases"/>
    <property type="match status" value="1"/>
</dbReference>
<dbReference type="EC" id="2.1.1.77" evidence="2"/>
<dbReference type="PANTHER" id="PTHR11579">
    <property type="entry name" value="PROTEIN-L-ISOASPARTATE O-METHYLTRANSFERASE"/>
    <property type="match status" value="1"/>
</dbReference>
<dbReference type="AlphaFoldDB" id="A0A3B0TFQ6"/>
<dbReference type="CDD" id="cd02440">
    <property type="entry name" value="AdoMet_MTases"/>
    <property type="match status" value="1"/>
</dbReference>
<accession>A0A3B0TFQ6</accession>
<dbReference type="EMBL" id="UOEN01000340">
    <property type="protein sequence ID" value="VAW16758.1"/>
    <property type="molecule type" value="Genomic_DNA"/>
</dbReference>
<dbReference type="GO" id="GO:0032259">
    <property type="term" value="P:methylation"/>
    <property type="evidence" value="ECO:0007669"/>
    <property type="project" value="UniProtKB-KW"/>
</dbReference>
<reference evidence="2" key="1">
    <citation type="submission" date="2018-06" db="EMBL/GenBank/DDBJ databases">
        <authorList>
            <person name="Zhirakovskaya E."/>
        </authorList>
    </citation>
    <scope>NUCLEOTIDE SEQUENCE</scope>
</reference>
<dbReference type="GO" id="GO:0005737">
    <property type="term" value="C:cytoplasm"/>
    <property type="evidence" value="ECO:0007669"/>
    <property type="project" value="TreeGrafter"/>
</dbReference>
<dbReference type="GO" id="GO:0004719">
    <property type="term" value="F:protein-L-isoaspartate (D-aspartate) O-methyltransferase activity"/>
    <property type="evidence" value="ECO:0007669"/>
    <property type="project" value="UniProtKB-EC"/>
</dbReference>
<keyword evidence="2" id="KW-0489">Methyltransferase</keyword>
<dbReference type="PANTHER" id="PTHR11579:SF18">
    <property type="entry name" value="PROTEIN-L-ISOASPARTATE O-METHYLTRANSFERASE"/>
    <property type="match status" value="1"/>
</dbReference>